<proteinExistence type="predicted"/>
<keyword evidence="2" id="KW-0732">Signal</keyword>
<feature type="region of interest" description="Disordered" evidence="1">
    <location>
        <begin position="159"/>
        <end position="187"/>
    </location>
</feature>
<evidence type="ECO:0000313" key="3">
    <source>
        <dbReference type="EMBL" id="PKU23546.1"/>
    </source>
</evidence>
<evidence type="ECO:0008006" key="5">
    <source>
        <dbReference type="Google" id="ProtNLM"/>
    </source>
</evidence>
<dbReference type="InterPro" id="IPR012899">
    <property type="entry name" value="LTXXQ"/>
</dbReference>
<accession>A0A2N3PT49</accession>
<evidence type="ECO:0000256" key="2">
    <source>
        <dbReference type="SAM" id="SignalP"/>
    </source>
</evidence>
<keyword evidence="4" id="KW-1185">Reference proteome</keyword>
<feature type="compositionally biased region" description="Gly residues" evidence="1">
    <location>
        <begin position="162"/>
        <end position="176"/>
    </location>
</feature>
<feature type="signal peptide" evidence="2">
    <location>
        <begin position="1"/>
        <end position="22"/>
    </location>
</feature>
<dbReference type="AlphaFoldDB" id="A0A2N3PT49"/>
<dbReference type="RefSeq" id="WP_101251608.1">
    <property type="nucleotide sequence ID" value="NZ_PIUM01000019.1"/>
</dbReference>
<evidence type="ECO:0000256" key="1">
    <source>
        <dbReference type="SAM" id="MobiDB-lite"/>
    </source>
</evidence>
<dbReference type="Proteomes" id="UP000233293">
    <property type="component" value="Unassembled WGS sequence"/>
</dbReference>
<evidence type="ECO:0000313" key="4">
    <source>
        <dbReference type="Proteomes" id="UP000233293"/>
    </source>
</evidence>
<dbReference type="GO" id="GO:0042597">
    <property type="term" value="C:periplasmic space"/>
    <property type="evidence" value="ECO:0007669"/>
    <property type="project" value="InterPro"/>
</dbReference>
<name>A0A2N3PT49_9PROT</name>
<dbReference type="EMBL" id="PIUM01000019">
    <property type="protein sequence ID" value="PKU23546.1"/>
    <property type="molecule type" value="Genomic_DNA"/>
</dbReference>
<gene>
    <name evidence="3" type="ORF">CWS72_15880</name>
</gene>
<organism evidence="3 4">
    <name type="scientific">Telmatospirillum siberiense</name>
    <dbReference type="NCBI Taxonomy" id="382514"/>
    <lineage>
        <taxon>Bacteria</taxon>
        <taxon>Pseudomonadati</taxon>
        <taxon>Pseudomonadota</taxon>
        <taxon>Alphaproteobacteria</taxon>
        <taxon>Rhodospirillales</taxon>
        <taxon>Rhodospirillaceae</taxon>
        <taxon>Telmatospirillum</taxon>
    </lineage>
</organism>
<dbReference type="Pfam" id="PF07813">
    <property type="entry name" value="LTXXQ"/>
    <property type="match status" value="1"/>
</dbReference>
<feature type="chain" id="PRO_5014729790" description="LTXXQ motif family protein" evidence="2">
    <location>
        <begin position="23"/>
        <end position="187"/>
    </location>
</feature>
<sequence length="187" mass="20234">MGKISLVLCTLLPLAWSSAALAAPPNAPEGPAPAGGADRHHGDFAAWHKEMCTEHFARMAEHLGYLQARLELSDQQAPAFDKWRQAVLEQGAKERSSCLEATPKADAKPGLPEREARLEKILSLQLQGLQATRPALEGFYDTLSAEQKSLFDREFLPHGGHHGPMGGHGEPMGGPMDGPMTMEHGQK</sequence>
<protein>
    <recommendedName>
        <fullName evidence="5">LTXXQ motif family protein</fullName>
    </recommendedName>
</protein>
<comment type="caution">
    <text evidence="3">The sequence shown here is derived from an EMBL/GenBank/DDBJ whole genome shotgun (WGS) entry which is preliminary data.</text>
</comment>
<dbReference type="OrthoDB" id="7348740at2"/>
<reference evidence="4" key="1">
    <citation type="submission" date="2017-12" db="EMBL/GenBank/DDBJ databases">
        <title>Draft genome sequence of Telmatospirillum siberiense 26-4b1T, an acidotolerant peatland alphaproteobacterium potentially involved in sulfur cycling.</title>
        <authorList>
            <person name="Hausmann B."/>
            <person name="Pjevac P."/>
            <person name="Schreck K."/>
            <person name="Herbold C.W."/>
            <person name="Daims H."/>
            <person name="Wagner M."/>
            <person name="Pester M."/>
            <person name="Loy A."/>
        </authorList>
    </citation>
    <scope>NUCLEOTIDE SEQUENCE [LARGE SCALE GENOMIC DNA]</scope>
    <source>
        <strain evidence="4">26-4b1</strain>
    </source>
</reference>